<gene>
    <name evidence="2" type="ORF">BECKSD772E_GA0070983_12952</name>
    <name evidence="1" type="ORF">BECKSD772F_GA0070984_13682</name>
</gene>
<sequence>MMKRILHSYSDEQAREILGNAGRAMGSGTKLYIFELIENDIRNLRWTPTLGQDPGGNKL</sequence>
<dbReference type="EMBL" id="CAADFR010000368">
    <property type="protein sequence ID" value="VFK47279.1"/>
    <property type="molecule type" value="Genomic_DNA"/>
</dbReference>
<organism evidence="1">
    <name type="scientific">Candidatus Kentrum sp. SD</name>
    <dbReference type="NCBI Taxonomy" id="2126332"/>
    <lineage>
        <taxon>Bacteria</taxon>
        <taxon>Pseudomonadati</taxon>
        <taxon>Pseudomonadota</taxon>
        <taxon>Gammaproteobacteria</taxon>
        <taxon>Candidatus Kentrum</taxon>
    </lineage>
</organism>
<dbReference type="EMBL" id="CAADFU010000295">
    <property type="protein sequence ID" value="VFK49940.1"/>
    <property type="molecule type" value="Genomic_DNA"/>
</dbReference>
<dbReference type="GO" id="GO:0032259">
    <property type="term" value="P:methylation"/>
    <property type="evidence" value="ECO:0007669"/>
    <property type="project" value="UniProtKB-KW"/>
</dbReference>
<dbReference type="GO" id="GO:0008168">
    <property type="term" value="F:methyltransferase activity"/>
    <property type="evidence" value="ECO:0007669"/>
    <property type="project" value="UniProtKB-KW"/>
</dbReference>
<keyword evidence="1" id="KW-0489">Methyltransferase</keyword>
<protein>
    <submittedName>
        <fullName evidence="1">O-methyltransferase</fullName>
    </submittedName>
</protein>
<evidence type="ECO:0000313" key="2">
    <source>
        <dbReference type="EMBL" id="VFK49940.1"/>
    </source>
</evidence>
<dbReference type="InterPro" id="IPR029063">
    <property type="entry name" value="SAM-dependent_MTases_sf"/>
</dbReference>
<dbReference type="Gene3D" id="3.40.50.150">
    <property type="entry name" value="Vaccinia Virus protein VP39"/>
    <property type="match status" value="1"/>
</dbReference>
<reference evidence="1" key="1">
    <citation type="submission" date="2019-02" db="EMBL/GenBank/DDBJ databases">
        <authorList>
            <person name="Gruber-Vodicka R. H."/>
            <person name="Seah K. B. B."/>
        </authorList>
    </citation>
    <scope>NUCLEOTIDE SEQUENCE</scope>
    <source>
        <strain evidence="2">BECK_S1320</strain>
        <strain evidence="1">BECK_S1321</strain>
    </source>
</reference>
<name>A0A450Z0J4_9GAMM</name>
<proteinExistence type="predicted"/>
<accession>A0A450Z0J4</accession>
<keyword evidence="1" id="KW-0808">Transferase</keyword>
<evidence type="ECO:0000313" key="1">
    <source>
        <dbReference type="EMBL" id="VFK47279.1"/>
    </source>
</evidence>
<dbReference type="AlphaFoldDB" id="A0A450Z0J4"/>